<dbReference type="OrthoDB" id="9801841at2"/>
<dbReference type="CDD" id="cd00143">
    <property type="entry name" value="PP2Cc"/>
    <property type="match status" value="1"/>
</dbReference>
<dbReference type="GO" id="GO:0004722">
    <property type="term" value="F:protein serine/threonine phosphatase activity"/>
    <property type="evidence" value="ECO:0007669"/>
    <property type="project" value="InterPro"/>
</dbReference>
<evidence type="ECO:0000259" key="1">
    <source>
        <dbReference type="PROSITE" id="PS51746"/>
    </source>
</evidence>
<dbReference type="PANTHER" id="PTHR13832:SF860">
    <property type="entry name" value="PROTEIN PHOSPHATASE PHPP"/>
    <property type="match status" value="1"/>
</dbReference>
<reference evidence="2 3" key="1">
    <citation type="submission" date="2017-02" db="EMBL/GenBank/DDBJ databases">
        <title>Draft genome of Acidibacillus ferrooxidans Huett2.</title>
        <authorList>
            <person name="Schopf S."/>
        </authorList>
    </citation>
    <scope>NUCLEOTIDE SEQUENCE [LARGE SCALE GENOMIC DNA]</scope>
    <source>
        <strain evidence="2 3">Huett2</strain>
    </source>
</reference>
<dbReference type="InterPro" id="IPR001932">
    <property type="entry name" value="PPM-type_phosphatase-like_dom"/>
</dbReference>
<dbReference type="AlphaFoldDB" id="A0A1V4ETL9"/>
<dbReference type="SUPFAM" id="SSF81606">
    <property type="entry name" value="PP2C-like"/>
    <property type="match status" value="1"/>
</dbReference>
<accession>A0A1V4ETL9</accession>
<protein>
    <recommendedName>
        <fullName evidence="1">PPM-type phosphatase domain-containing protein</fullName>
    </recommendedName>
</protein>
<dbReference type="PROSITE" id="PS51746">
    <property type="entry name" value="PPM_2"/>
    <property type="match status" value="1"/>
</dbReference>
<comment type="caution">
    <text evidence="2">The sequence shown here is derived from an EMBL/GenBank/DDBJ whole genome shotgun (WGS) entry which is preliminary data.</text>
</comment>
<evidence type="ECO:0000313" key="3">
    <source>
        <dbReference type="Proteomes" id="UP000190229"/>
    </source>
</evidence>
<organism evidence="2 3">
    <name type="scientific">Ferroacidibacillus organovorans</name>
    <dbReference type="NCBI Taxonomy" id="1765683"/>
    <lineage>
        <taxon>Bacteria</taxon>
        <taxon>Bacillati</taxon>
        <taxon>Bacillota</taxon>
        <taxon>Bacilli</taxon>
        <taxon>Bacillales</taxon>
        <taxon>Alicyclobacillaceae</taxon>
        <taxon>Ferroacidibacillus</taxon>
    </lineage>
</organism>
<dbReference type="Gene3D" id="3.60.40.10">
    <property type="entry name" value="PPM-type phosphatase domain"/>
    <property type="match status" value="1"/>
</dbReference>
<gene>
    <name evidence="2" type="ORF">B2M26_07645</name>
</gene>
<dbReference type="Proteomes" id="UP000190229">
    <property type="component" value="Unassembled WGS sequence"/>
</dbReference>
<dbReference type="EMBL" id="MWPS01000021">
    <property type="protein sequence ID" value="OPG16180.1"/>
    <property type="molecule type" value="Genomic_DNA"/>
</dbReference>
<dbReference type="Pfam" id="PF13672">
    <property type="entry name" value="PP2C_2"/>
    <property type="match status" value="1"/>
</dbReference>
<dbReference type="InterPro" id="IPR015655">
    <property type="entry name" value="PP2C"/>
</dbReference>
<evidence type="ECO:0000313" key="2">
    <source>
        <dbReference type="EMBL" id="OPG16180.1"/>
    </source>
</evidence>
<sequence>MRKRLCGAVRECDSREMRCIAEFFWGVNAVQFAARTHVGLVRKSNQDGYLIRMREERECIALVADGMGGQRAGEVASALAIDIMWDHLSRPGEFTDPASQLKWTIMRANEAIYEKSREVIEYAGMGTTVVATYATPETVHYAHVGDSRIYMFSKPYGLRRLTEDHSLVHELVRRGQVTAEEAFSHPQRHLLTRALGTLPAVEAECASTQWHEGDLLLMCSDGLTTCMMDREIEACFQTDIPLHEQVNHLVEMSLSRGAPDNITVIALFHDGEPVWRDSRS</sequence>
<dbReference type="SMART" id="SM00332">
    <property type="entry name" value="PP2Cc"/>
    <property type="match status" value="1"/>
</dbReference>
<dbReference type="NCBIfam" id="NF033484">
    <property type="entry name" value="Stp1_PP2C_phos"/>
    <property type="match status" value="1"/>
</dbReference>
<keyword evidence="3" id="KW-1185">Reference proteome</keyword>
<dbReference type="PANTHER" id="PTHR13832">
    <property type="entry name" value="PROTEIN PHOSPHATASE 2C"/>
    <property type="match status" value="1"/>
</dbReference>
<feature type="domain" description="PPM-type phosphatase" evidence="1">
    <location>
        <begin position="24"/>
        <end position="269"/>
    </location>
</feature>
<dbReference type="SMART" id="SM00331">
    <property type="entry name" value="PP2C_SIG"/>
    <property type="match status" value="1"/>
</dbReference>
<name>A0A1V4ETL9_9BACL</name>
<dbReference type="InterPro" id="IPR036457">
    <property type="entry name" value="PPM-type-like_dom_sf"/>
</dbReference>
<proteinExistence type="predicted"/>